<evidence type="ECO:0000259" key="1">
    <source>
        <dbReference type="Pfam" id="PF00557"/>
    </source>
</evidence>
<dbReference type="Proteomes" id="UP001519287">
    <property type="component" value="Unassembled WGS sequence"/>
</dbReference>
<dbReference type="CDD" id="cd01066">
    <property type="entry name" value="APP_MetAP"/>
    <property type="match status" value="1"/>
</dbReference>
<feature type="domain" description="Creatinase N-terminal" evidence="2">
    <location>
        <begin position="12"/>
        <end position="160"/>
    </location>
</feature>
<protein>
    <submittedName>
        <fullName evidence="3">Xaa-Pro aminopeptidase</fullName>
    </submittedName>
</protein>
<evidence type="ECO:0000259" key="2">
    <source>
        <dbReference type="Pfam" id="PF01321"/>
    </source>
</evidence>
<dbReference type="InterPro" id="IPR036005">
    <property type="entry name" value="Creatinase/aminopeptidase-like"/>
</dbReference>
<dbReference type="Gene3D" id="3.40.350.10">
    <property type="entry name" value="Creatinase/prolidase N-terminal domain"/>
    <property type="match status" value="1"/>
</dbReference>
<dbReference type="Pfam" id="PF00557">
    <property type="entry name" value="Peptidase_M24"/>
    <property type="match status" value="1"/>
</dbReference>
<feature type="domain" description="Peptidase M24" evidence="1">
    <location>
        <begin position="171"/>
        <end position="372"/>
    </location>
</feature>
<reference evidence="3 4" key="1">
    <citation type="submission" date="2021-03" db="EMBL/GenBank/DDBJ databases">
        <title>Genomic Encyclopedia of Type Strains, Phase IV (KMG-IV): sequencing the most valuable type-strain genomes for metagenomic binning, comparative biology and taxonomic classification.</title>
        <authorList>
            <person name="Goeker M."/>
        </authorList>
    </citation>
    <scope>NUCLEOTIDE SEQUENCE [LARGE SCALE GENOMIC DNA]</scope>
    <source>
        <strain evidence="3 4">DSM 26048</strain>
    </source>
</reference>
<keyword evidence="4" id="KW-1185">Reference proteome</keyword>
<dbReference type="InterPro" id="IPR029149">
    <property type="entry name" value="Creatin/AminoP/Spt16_N"/>
</dbReference>
<evidence type="ECO:0000313" key="3">
    <source>
        <dbReference type="EMBL" id="MBP1992073.1"/>
    </source>
</evidence>
<proteinExistence type="predicted"/>
<dbReference type="Pfam" id="PF01321">
    <property type="entry name" value="Creatinase_N"/>
    <property type="match status" value="1"/>
</dbReference>
<keyword evidence="3" id="KW-0031">Aminopeptidase</keyword>
<dbReference type="InterPro" id="IPR050659">
    <property type="entry name" value="Peptidase_M24B"/>
</dbReference>
<dbReference type="SUPFAM" id="SSF53092">
    <property type="entry name" value="Creatinase/prolidase N-terminal domain"/>
    <property type="match status" value="1"/>
</dbReference>
<dbReference type="RefSeq" id="WP_209972791.1">
    <property type="nucleotide sequence ID" value="NZ_JAGGLB010000012.1"/>
</dbReference>
<dbReference type="PANTHER" id="PTHR46112">
    <property type="entry name" value="AMINOPEPTIDASE"/>
    <property type="match status" value="1"/>
</dbReference>
<accession>A0ABS4IWV8</accession>
<dbReference type="GO" id="GO:0004177">
    <property type="term" value="F:aminopeptidase activity"/>
    <property type="evidence" value="ECO:0007669"/>
    <property type="project" value="UniProtKB-KW"/>
</dbReference>
<sequence>MIKIQKAEFKQRIEKLRTRMSQEQLDVCIIYGDEYRRENLRYVSNFWALFERGALIVPLEGEPILLAAPEGEMICRETSAWDDIRVIPDFACVTVPEEIEYPNAAYTSFHNVFEEIRQAAPLKKAGIIGMDAMSHQVFMAMADNLQGCEIVDGNFLLTGARLMKSADEIACLKEAARIADAGYKALLLAAKVGATEHHLAAAAHEAAYREGAEVVPFCLVSSGERVNTIIGRATSKKLADGDMVMAALSVQYEGYIATINFPFVVGNMAEQQKQFIELLIGANEAAKSKLAPGGKQSELVKAVKDFFRASGVSQYDLYPPLHGCGVAEAESPYPNEASTEVFQPGMTVNTDISLFGHPDGSNRIEESFVITETGYASLSALVPQLCEQWKESGSIEPSSISL</sequence>
<dbReference type="InterPro" id="IPR000587">
    <property type="entry name" value="Creatinase_N"/>
</dbReference>
<organism evidence="3 4">
    <name type="scientific">Paenibacillus eucommiae</name>
    <dbReference type="NCBI Taxonomy" id="1355755"/>
    <lineage>
        <taxon>Bacteria</taxon>
        <taxon>Bacillati</taxon>
        <taxon>Bacillota</taxon>
        <taxon>Bacilli</taxon>
        <taxon>Bacillales</taxon>
        <taxon>Paenibacillaceae</taxon>
        <taxon>Paenibacillus</taxon>
    </lineage>
</organism>
<comment type="caution">
    <text evidence="3">The sequence shown here is derived from an EMBL/GenBank/DDBJ whole genome shotgun (WGS) entry which is preliminary data.</text>
</comment>
<keyword evidence="3" id="KW-0378">Hydrolase</keyword>
<dbReference type="PANTHER" id="PTHR46112:SF2">
    <property type="entry name" value="XAA-PRO AMINOPEPTIDASE P-RELATED"/>
    <property type="match status" value="1"/>
</dbReference>
<dbReference type="InterPro" id="IPR000994">
    <property type="entry name" value="Pept_M24"/>
</dbReference>
<dbReference type="EMBL" id="JAGGLB010000012">
    <property type="protein sequence ID" value="MBP1992073.1"/>
    <property type="molecule type" value="Genomic_DNA"/>
</dbReference>
<dbReference type="Gene3D" id="3.90.230.10">
    <property type="entry name" value="Creatinase/methionine aminopeptidase superfamily"/>
    <property type="match status" value="1"/>
</dbReference>
<name>A0ABS4IWV8_9BACL</name>
<gene>
    <name evidence="3" type="ORF">J2Z66_003681</name>
</gene>
<evidence type="ECO:0000313" key="4">
    <source>
        <dbReference type="Proteomes" id="UP001519287"/>
    </source>
</evidence>
<dbReference type="SUPFAM" id="SSF55920">
    <property type="entry name" value="Creatinase/aminopeptidase"/>
    <property type="match status" value="1"/>
</dbReference>
<keyword evidence="3" id="KW-0645">Protease</keyword>